<evidence type="ECO:0000259" key="15">
    <source>
        <dbReference type="Pfam" id="PF00149"/>
    </source>
</evidence>
<dbReference type="InterPro" id="IPR015914">
    <property type="entry name" value="PAPs_N"/>
</dbReference>
<protein>
    <recommendedName>
        <fullName evidence="5">acid phosphatase</fullName>
        <ecNumber evidence="5">3.1.3.2</ecNumber>
    </recommendedName>
</protein>
<evidence type="ECO:0000256" key="11">
    <source>
        <dbReference type="ARBA" id="ARBA00023180"/>
    </source>
</evidence>
<accession>A0AAV6NWA3</accession>
<keyword evidence="10" id="KW-0408">Iron</keyword>
<dbReference type="GO" id="GO:0003993">
    <property type="term" value="F:acid phosphatase activity"/>
    <property type="evidence" value="ECO:0007669"/>
    <property type="project" value="UniProtKB-EC"/>
</dbReference>
<sequence>MAAGSELVSLLLLLSIANLCNGGITSRYTRKLEASVDMPAEAFPPPGGYNAPEQVHITQGDRDGRGVIISWVTPLSPKPNVVRYWAADCDEKHADESQARTTTYKYYNYTSGFIHHATIKNLKYGTKYFYELGSDNVTRRFFFTTPPMVGPDVPYTFGIIGDLGQTYDSNQTFEHYISNSKGQAVLFVGDLSYADNHPFHDNRKWDTWGRFVEKSTAYQPWIWTAGNHEMDFAPEIGEKTPFKPFTRRYHVPYRSAQSTSPLWYSIKRASAYIIVLSSYSAYGTYTPQYEWLQKEFTKVNREETPWLIVMVHSPWYNSYEYHYMEGESMRVMFESWFVQNKVDLVLSGHVHAYERSERVSNVRYNITNRLSTPIRDSNAPIYLTVGDGGNIEGLANRYTEPQPSYSAYREASFGHAMLEIKNRTHAYYTWHRNQDAEPVAADSLWIYNRHCREQAQLFKYRQSIKPLYVAASSPSHLVLKGRGRSPPPQFEAEGQRESNNMRKRDLAILMLSAFAIFFSLQHEGDFSFREAWMHLTDEYPIKYEGDRLPPPVVADLNGDGKKEVLVATHDAKILVLEPHSRRVDEGFSHARVLTEVSLLPAKVRISSGRRPVAMATGVIDRHPRQGQPVTQVLVVVTSGWSVMCFDHNLKKLWETNLQEDFPHNAHHREIAISISNYTLKHGDSGLVIVGGRMEMQPHIFMDPFEEIGIAEKNAEQHRRSATEKETSENSGTVDLRHFAFYAFAGRSGVPRWSRKNENIEAHSSDASQLIPQHNYKLDVHSLNARQPGEFECREFRESILGVMPHHWDRREDTMLELAHFRRHKRKALKKTSGKSVNYPFHKPEENHPPGKDSSKRIPKIIGSAANMAGSAKTKKPLPYVPTITNYTKLWWLPNVVVAHQKEGIEALHLASGRTVCKLHLQEGGLHADINGDGVLDHVQAVGGNGAERTVVSGSMEVIQPCWAVATSGVPVREQLFNASICHYSPFNLFQHGELSRFGRTPDMASLEVATPILIPRKDGHRHRRGSHGDVVFLTNRGEVTSYSPGLHGHGADWQWQISTGATWSNPPSPSGMMDAGTVIPTLKAISLRVGDSREMVLAAGEQEAVVISPGGSVQASIDLPASPTHALISEDFSNDGLTDIILVTSTGVYGFVQTRQPGALFFSTLVGCLILVMGVIFVTQHLNSIKGKPRPSASR</sequence>
<dbReference type="Pfam" id="PF14008">
    <property type="entry name" value="Metallophos_C"/>
    <property type="match status" value="1"/>
</dbReference>
<comment type="caution">
    <text evidence="18">The sequence shown here is derived from an EMBL/GenBank/DDBJ whole genome shotgun (WGS) entry which is preliminary data.</text>
</comment>
<evidence type="ECO:0000256" key="3">
    <source>
        <dbReference type="ARBA" id="ARBA00001962"/>
    </source>
</evidence>
<feature type="compositionally biased region" description="Basic and acidic residues" evidence="12">
    <location>
        <begin position="841"/>
        <end position="855"/>
    </location>
</feature>
<evidence type="ECO:0000256" key="8">
    <source>
        <dbReference type="ARBA" id="ARBA00022801"/>
    </source>
</evidence>
<keyword evidence="19" id="KW-1185">Reference proteome</keyword>
<feature type="non-terminal residue" evidence="18">
    <location>
        <position position="1"/>
    </location>
</feature>
<dbReference type="GO" id="GO:0046872">
    <property type="term" value="F:metal ion binding"/>
    <property type="evidence" value="ECO:0007669"/>
    <property type="project" value="UniProtKB-KW"/>
</dbReference>
<evidence type="ECO:0000256" key="1">
    <source>
        <dbReference type="ARBA" id="ARBA00000032"/>
    </source>
</evidence>
<evidence type="ECO:0000256" key="5">
    <source>
        <dbReference type="ARBA" id="ARBA00012646"/>
    </source>
</evidence>
<evidence type="ECO:0000256" key="4">
    <source>
        <dbReference type="ARBA" id="ARBA00008723"/>
    </source>
</evidence>
<proteinExistence type="inferred from homology"/>
<evidence type="ECO:0000256" key="12">
    <source>
        <dbReference type="SAM" id="MobiDB-lite"/>
    </source>
</evidence>
<evidence type="ECO:0000313" key="19">
    <source>
        <dbReference type="Proteomes" id="UP000685013"/>
    </source>
</evidence>
<keyword evidence="13" id="KW-0812">Transmembrane</keyword>
<dbReference type="PANTHER" id="PTHR34284:SF1">
    <property type="entry name" value="FG-GAP REPEAT-CONTAINING PROTEIN"/>
    <property type="match status" value="1"/>
</dbReference>
<comment type="similarity">
    <text evidence="4">Belongs to the metallophosphoesterase superfamily. Purple acid phosphatase family.</text>
</comment>
<dbReference type="InterPro" id="IPR004843">
    <property type="entry name" value="Calcineurin-like_PHP"/>
</dbReference>
<dbReference type="PANTHER" id="PTHR34284">
    <property type="entry name" value="FG-GAP REPEAT-CONTAINING PROTEIN"/>
    <property type="match status" value="1"/>
</dbReference>
<feature type="domain" description="Purple acid phosphatase N-terminal" evidence="17">
    <location>
        <begin position="52"/>
        <end position="145"/>
    </location>
</feature>
<dbReference type="EMBL" id="JAGKQH010000003">
    <property type="protein sequence ID" value="KAG6603932.1"/>
    <property type="molecule type" value="Genomic_DNA"/>
</dbReference>
<evidence type="ECO:0000256" key="14">
    <source>
        <dbReference type="SAM" id="SignalP"/>
    </source>
</evidence>
<evidence type="ECO:0000256" key="13">
    <source>
        <dbReference type="SAM" id="Phobius"/>
    </source>
</evidence>
<keyword evidence="13" id="KW-1133">Transmembrane helix</keyword>
<evidence type="ECO:0000259" key="17">
    <source>
        <dbReference type="Pfam" id="PF16656"/>
    </source>
</evidence>
<dbReference type="Proteomes" id="UP000685013">
    <property type="component" value="Chromosome 3"/>
</dbReference>
<keyword evidence="13" id="KW-0472">Membrane</keyword>
<evidence type="ECO:0000256" key="7">
    <source>
        <dbReference type="ARBA" id="ARBA00022729"/>
    </source>
</evidence>
<evidence type="ECO:0000256" key="9">
    <source>
        <dbReference type="ARBA" id="ARBA00022833"/>
    </source>
</evidence>
<feature type="transmembrane region" description="Helical" evidence="13">
    <location>
        <begin position="1159"/>
        <end position="1178"/>
    </location>
</feature>
<evidence type="ECO:0000259" key="16">
    <source>
        <dbReference type="Pfam" id="PF14008"/>
    </source>
</evidence>
<feature type="chain" id="PRO_5043518228" description="acid phosphatase" evidence="14">
    <location>
        <begin position="23"/>
        <end position="1195"/>
    </location>
</feature>
<dbReference type="InterPro" id="IPR041792">
    <property type="entry name" value="MPP_PAP"/>
</dbReference>
<name>A0AAV6NWA3_9ROSI</name>
<keyword evidence="9" id="KW-0862">Zinc</keyword>
<feature type="signal peptide" evidence="14">
    <location>
        <begin position="1"/>
        <end position="22"/>
    </location>
</feature>
<dbReference type="Pfam" id="PF00149">
    <property type="entry name" value="Metallophos"/>
    <property type="match status" value="1"/>
</dbReference>
<comment type="catalytic activity">
    <reaction evidence="1">
        <text>a phosphate monoester + H2O = an alcohol + phosphate</text>
        <dbReference type="Rhea" id="RHEA:15017"/>
        <dbReference type="ChEBI" id="CHEBI:15377"/>
        <dbReference type="ChEBI" id="CHEBI:30879"/>
        <dbReference type="ChEBI" id="CHEBI:43474"/>
        <dbReference type="ChEBI" id="CHEBI:67140"/>
        <dbReference type="EC" id="3.1.3.2"/>
    </reaction>
</comment>
<keyword evidence="8" id="KW-0378">Hydrolase</keyword>
<dbReference type="AlphaFoldDB" id="A0AAV6NWA3"/>
<dbReference type="Pfam" id="PF16656">
    <property type="entry name" value="Pur_ac_phosph_N"/>
    <property type="match status" value="1"/>
</dbReference>
<evidence type="ECO:0000256" key="10">
    <source>
        <dbReference type="ARBA" id="ARBA00023004"/>
    </source>
</evidence>
<evidence type="ECO:0000313" key="18">
    <source>
        <dbReference type="EMBL" id="KAG6603932.1"/>
    </source>
</evidence>
<keyword evidence="6" id="KW-0479">Metal-binding</keyword>
<gene>
    <name evidence="18" type="primary">PAP6-1</name>
    <name evidence="18" type="ORF">SDJN03_04541</name>
</gene>
<feature type="region of interest" description="Disordered" evidence="12">
    <location>
        <begin position="826"/>
        <end position="857"/>
    </location>
</feature>
<reference evidence="18 19" key="1">
    <citation type="journal article" date="2021" name="Hortic Res">
        <title>The domestication of Cucurbita argyrosperma as revealed by the genome of its wild relative.</title>
        <authorList>
            <person name="Barrera-Redondo J."/>
            <person name="Sanchez-de la Vega G."/>
            <person name="Aguirre-Liguori J.A."/>
            <person name="Castellanos-Morales G."/>
            <person name="Gutierrez-Guerrero Y.T."/>
            <person name="Aguirre-Dugua X."/>
            <person name="Aguirre-Planter E."/>
            <person name="Tenaillon M.I."/>
            <person name="Lira-Saade R."/>
            <person name="Eguiarte L.E."/>
        </authorList>
    </citation>
    <scope>NUCLEOTIDE SEQUENCE [LARGE SCALE GENOMIC DNA]</scope>
    <source>
        <strain evidence="18">JBR-2021</strain>
    </source>
</reference>
<feature type="domain" description="Calcineurin-like phosphoesterase" evidence="15">
    <location>
        <begin position="156"/>
        <end position="353"/>
    </location>
</feature>
<dbReference type="FunFam" id="3.60.21.10:FF:000034">
    <property type="entry name" value="Fe(3+)-Zn(2+) purple acid phosphatase"/>
    <property type="match status" value="1"/>
</dbReference>
<dbReference type="FunFam" id="2.60.40.380:FF:000001">
    <property type="entry name" value="Fe(3+)-Zn(2+) purple acid phosphatase"/>
    <property type="match status" value="1"/>
</dbReference>
<comment type="cofactor">
    <cofactor evidence="2">
        <name>Zn(2+)</name>
        <dbReference type="ChEBI" id="CHEBI:29105"/>
    </cofactor>
</comment>
<dbReference type="EC" id="3.1.3.2" evidence="5"/>
<organism evidence="18 19">
    <name type="scientific">Cucurbita argyrosperma subsp. sororia</name>
    <dbReference type="NCBI Taxonomy" id="37648"/>
    <lineage>
        <taxon>Eukaryota</taxon>
        <taxon>Viridiplantae</taxon>
        <taxon>Streptophyta</taxon>
        <taxon>Embryophyta</taxon>
        <taxon>Tracheophyta</taxon>
        <taxon>Spermatophyta</taxon>
        <taxon>Magnoliopsida</taxon>
        <taxon>eudicotyledons</taxon>
        <taxon>Gunneridae</taxon>
        <taxon>Pentapetalae</taxon>
        <taxon>rosids</taxon>
        <taxon>fabids</taxon>
        <taxon>Cucurbitales</taxon>
        <taxon>Cucurbitaceae</taxon>
        <taxon>Cucurbiteae</taxon>
        <taxon>Cucurbita</taxon>
    </lineage>
</organism>
<comment type="cofactor">
    <cofactor evidence="3">
        <name>Fe cation</name>
        <dbReference type="ChEBI" id="CHEBI:24875"/>
    </cofactor>
</comment>
<evidence type="ECO:0000256" key="2">
    <source>
        <dbReference type="ARBA" id="ARBA00001947"/>
    </source>
</evidence>
<keyword evidence="11" id="KW-0325">Glycoprotein</keyword>
<dbReference type="InterPro" id="IPR025733">
    <property type="entry name" value="PAPs_C"/>
</dbReference>
<evidence type="ECO:0000256" key="6">
    <source>
        <dbReference type="ARBA" id="ARBA00022723"/>
    </source>
</evidence>
<dbReference type="CDD" id="cd00839">
    <property type="entry name" value="MPP_PAPs"/>
    <property type="match status" value="1"/>
</dbReference>
<keyword evidence="7 14" id="KW-0732">Signal</keyword>
<feature type="domain" description="Purple acid phosphatase C-terminal" evidence="16">
    <location>
        <begin position="379"/>
        <end position="436"/>
    </location>
</feature>